<dbReference type="Gene3D" id="3.40.50.300">
    <property type="entry name" value="P-loop containing nucleotide triphosphate hydrolases"/>
    <property type="match status" value="2"/>
</dbReference>
<comment type="caution">
    <text evidence="12">The sequence shown here is derived from an EMBL/GenBank/DDBJ whole genome shotgun (WGS) entry which is preliminary data.</text>
</comment>
<dbReference type="InterPro" id="IPR027417">
    <property type="entry name" value="P-loop_NTPase"/>
</dbReference>
<organism evidence="12 13">
    <name type="scientific">Parashewanella curva</name>
    <dbReference type="NCBI Taxonomy" id="2338552"/>
    <lineage>
        <taxon>Bacteria</taxon>
        <taxon>Pseudomonadati</taxon>
        <taxon>Pseudomonadota</taxon>
        <taxon>Gammaproteobacteria</taxon>
        <taxon>Alteromonadales</taxon>
        <taxon>Shewanellaceae</taxon>
        <taxon>Parashewanella</taxon>
    </lineage>
</organism>
<dbReference type="InterPro" id="IPR002464">
    <property type="entry name" value="DNA/RNA_helicase_DEAH_CS"/>
</dbReference>
<dbReference type="Pfam" id="PF00270">
    <property type="entry name" value="DEAD"/>
    <property type="match status" value="1"/>
</dbReference>
<evidence type="ECO:0000313" key="12">
    <source>
        <dbReference type="EMBL" id="RLV60503.1"/>
    </source>
</evidence>
<dbReference type="InterPro" id="IPR029057">
    <property type="entry name" value="PRTase-like"/>
</dbReference>
<keyword evidence="6" id="KW-0238">DNA-binding</keyword>
<dbReference type="SUPFAM" id="SSF53271">
    <property type="entry name" value="PRTase-like"/>
    <property type="match status" value="1"/>
</dbReference>
<keyword evidence="3 12" id="KW-0378">Hydrolase</keyword>
<sequence>MKEIALKFLREMTGSEVAEFHADQYEAIEELANKQSQLLVVQRTGWGKSAVYFISTKIRRMQGYGPTIIVSPLLSLIRNQIESAAKLGLKVVSYNSSMDKNERAASQRLIISHQVDAIIIAPEQLGQSYFSENILNVISGDIGLFVVDEAHCISDWGHDFRPDYGRIVRVLQNMPQNMPVLATTATANNRVVNDIKHQLGDRLSIIRGSLSRKALQLQNIHIPNKAKRLAWLAESLLTIEGSGIIYAKTTRDCEIVAGYLQSMGVNAHAYHSNLDSDAEKIALEQSLIKNEIKALVATSALGMGFDKPDLRFVIHFQAPGNVVEYYQQVGRAGRGIDSAIGVMMMGDDDERIQRFFIESAFPKEEQINQLLNVIEQNDGLKLSQIEPLVNFTIGKIQDILKFLSIENPSPILKDGSAYYRTQFDYELPHNKIERLNTIKEHEWQRLIEYHNSDKCLMQFLRKELDDDAPEKCGKCANCDPTNSLKAEVNQDLAIQAHSYLRHRYIKIKPRALFASSGDNARLAFPIYNFPYRDGKLKCEDGMALSSWKDGAWGDVVANGKKEGRFSDKLIQPMVNMINSMQYQERPAWITYIPSPRHPNLVKDFANQLAAELGVACMDTLFVKEVRPPQKTMENSFYQSKNLDGAFGVNTGNLYSNPVWLIDDAVDSRWTFTIAGALLRQHGVRKVIPIALTSTSNNG</sequence>
<evidence type="ECO:0000256" key="8">
    <source>
        <dbReference type="ARBA" id="ARBA00034617"/>
    </source>
</evidence>
<dbReference type="Proteomes" id="UP000281474">
    <property type="component" value="Unassembled WGS sequence"/>
</dbReference>
<evidence type="ECO:0000256" key="2">
    <source>
        <dbReference type="ARBA" id="ARBA00022741"/>
    </source>
</evidence>
<dbReference type="SUPFAM" id="SSF52540">
    <property type="entry name" value="P-loop containing nucleoside triphosphate hydrolases"/>
    <property type="match status" value="1"/>
</dbReference>
<dbReference type="PANTHER" id="PTHR13710">
    <property type="entry name" value="DNA HELICASE RECQ FAMILY MEMBER"/>
    <property type="match status" value="1"/>
</dbReference>
<evidence type="ECO:0000256" key="5">
    <source>
        <dbReference type="ARBA" id="ARBA00022840"/>
    </source>
</evidence>
<dbReference type="InterPro" id="IPR011545">
    <property type="entry name" value="DEAD/DEAH_box_helicase_dom"/>
</dbReference>
<keyword evidence="7" id="KW-0413">Isomerase</keyword>
<dbReference type="GO" id="GO:0005524">
    <property type="term" value="F:ATP binding"/>
    <property type="evidence" value="ECO:0007669"/>
    <property type="project" value="UniProtKB-KW"/>
</dbReference>
<evidence type="ECO:0000313" key="13">
    <source>
        <dbReference type="Proteomes" id="UP000281474"/>
    </source>
</evidence>
<dbReference type="AlphaFoldDB" id="A0A3L8Q1B0"/>
<evidence type="ECO:0000256" key="9">
    <source>
        <dbReference type="ARBA" id="ARBA00034808"/>
    </source>
</evidence>
<evidence type="ECO:0000259" key="10">
    <source>
        <dbReference type="PROSITE" id="PS51192"/>
    </source>
</evidence>
<dbReference type="GO" id="GO:0006310">
    <property type="term" value="P:DNA recombination"/>
    <property type="evidence" value="ECO:0007669"/>
    <property type="project" value="InterPro"/>
</dbReference>
<dbReference type="GO" id="GO:0003677">
    <property type="term" value="F:DNA binding"/>
    <property type="evidence" value="ECO:0007669"/>
    <property type="project" value="UniProtKB-KW"/>
</dbReference>
<dbReference type="SMART" id="SM00490">
    <property type="entry name" value="HELICc"/>
    <property type="match status" value="1"/>
</dbReference>
<comment type="catalytic activity">
    <reaction evidence="8">
        <text>Couples ATP hydrolysis with the unwinding of duplex DNA by translocating in the 3'-5' direction.</text>
        <dbReference type="EC" id="5.6.2.4"/>
    </reaction>
</comment>
<keyword evidence="2" id="KW-0547">Nucleotide-binding</keyword>
<dbReference type="GO" id="GO:0030894">
    <property type="term" value="C:replisome"/>
    <property type="evidence" value="ECO:0007669"/>
    <property type="project" value="TreeGrafter"/>
</dbReference>
<keyword evidence="13" id="KW-1185">Reference proteome</keyword>
<dbReference type="NCBIfam" id="TIGR00614">
    <property type="entry name" value="recQ_fam"/>
    <property type="match status" value="1"/>
</dbReference>
<dbReference type="PROSITE" id="PS51192">
    <property type="entry name" value="HELICASE_ATP_BIND_1"/>
    <property type="match status" value="1"/>
</dbReference>
<dbReference type="PROSITE" id="PS51194">
    <property type="entry name" value="HELICASE_CTER"/>
    <property type="match status" value="1"/>
</dbReference>
<evidence type="ECO:0000256" key="7">
    <source>
        <dbReference type="ARBA" id="ARBA00023235"/>
    </source>
</evidence>
<dbReference type="PROSITE" id="PS00690">
    <property type="entry name" value="DEAH_ATP_HELICASE"/>
    <property type="match status" value="1"/>
</dbReference>
<reference evidence="12 13" key="1">
    <citation type="submission" date="2018-09" db="EMBL/GenBank/DDBJ databases">
        <title>Phylogeny of the Shewanellaceae, and recommendation for two new genera, Pseudoshewanella and Parashewanella.</title>
        <authorList>
            <person name="Wang G."/>
        </authorList>
    </citation>
    <scope>NUCLEOTIDE SEQUENCE [LARGE SCALE GENOMIC DNA]</scope>
    <source>
        <strain evidence="12 13">C51</strain>
    </source>
</reference>
<dbReference type="GO" id="GO:0005737">
    <property type="term" value="C:cytoplasm"/>
    <property type="evidence" value="ECO:0007669"/>
    <property type="project" value="TreeGrafter"/>
</dbReference>
<dbReference type="RefSeq" id="WP_121838263.1">
    <property type="nucleotide sequence ID" value="NZ_ML014764.1"/>
</dbReference>
<evidence type="ECO:0000259" key="11">
    <source>
        <dbReference type="PROSITE" id="PS51194"/>
    </source>
</evidence>
<dbReference type="SMART" id="SM00487">
    <property type="entry name" value="DEXDc"/>
    <property type="match status" value="1"/>
</dbReference>
<proteinExistence type="inferred from homology"/>
<evidence type="ECO:0000256" key="3">
    <source>
        <dbReference type="ARBA" id="ARBA00022801"/>
    </source>
</evidence>
<dbReference type="GO" id="GO:0006281">
    <property type="term" value="P:DNA repair"/>
    <property type="evidence" value="ECO:0007669"/>
    <property type="project" value="TreeGrafter"/>
</dbReference>
<evidence type="ECO:0000256" key="4">
    <source>
        <dbReference type="ARBA" id="ARBA00022806"/>
    </source>
</evidence>
<dbReference type="PANTHER" id="PTHR13710:SF105">
    <property type="entry name" value="ATP-DEPENDENT DNA HELICASE Q1"/>
    <property type="match status" value="1"/>
</dbReference>
<dbReference type="Pfam" id="PF00271">
    <property type="entry name" value="Helicase_C"/>
    <property type="match status" value="1"/>
</dbReference>
<name>A0A3L8Q1B0_9GAMM</name>
<dbReference type="InterPro" id="IPR014001">
    <property type="entry name" value="Helicase_ATP-bd"/>
</dbReference>
<feature type="domain" description="Helicase C-terminal" evidence="11">
    <location>
        <begin position="231"/>
        <end position="375"/>
    </location>
</feature>
<keyword evidence="5" id="KW-0067">ATP-binding</keyword>
<dbReference type="GO" id="GO:0009378">
    <property type="term" value="F:four-way junction helicase activity"/>
    <property type="evidence" value="ECO:0007669"/>
    <property type="project" value="TreeGrafter"/>
</dbReference>
<dbReference type="OrthoDB" id="9760034at2"/>
<evidence type="ECO:0000256" key="1">
    <source>
        <dbReference type="ARBA" id="ARBA00005446"/>
    </source>
</evidence>
<evidence type="ECO:0000256" key="6">
    <source>
        <dbReference type="ARBA" id="ARBA00023125"/>
    </source>
</evidence>
<keyword evidence="4 12" id="KW-0347">Helicase</keyword>
<dbReference type="EC" id="5.6.2.4" evidence="9"/>
<comment type="similarity">
    <text evidence="1">Belongs to the helicase family. RecQ subfamily.</text>
</comment>
<protein>
    <recommendedName>
        <fullName evidence="9">DNA 3'-5' helicase</fullName>
        <ecNumber evidence="9">5.6.2.4</ecNumber>
    </recommendedName>
</protein>
<accession>A0A3L8Q1B0</accession>
<feature type="domain" description="Helicase ATP-binding" evidence="10">
    <location>
        <begin position="29"/>
        <end position="205"/>
    </location>
</feature>
<dbReference type="EMBL" id="QZEI01000015">
    <property type="protein sequence ID" value="RLV60503.1"/>
    <property type="molecule type" value="Genomic_DNA"/>
</dbReference>
<gene>
    <name evidence="12" type="ORF">D5018_06840</name>
</gene>
<dbReference type="InterPro" id="IPR001650">
    <property type="entry name" value="Helicase_C-like"/>
</dbReference>
<dbReference type="GO" id="GO:0016787">
    <property type="term" value="F:hydrolase activity"/>
    <property type="evidence" value="ECO:0007669"/>
    <property type="project" value="UniProtKB-KW"/>
</dbReference>
<dbReference type="GO" id="GO:0043138">
    <property type="term" value="F:3'-5' DNA helicase activity"/>
    <property type="evidence" value="ECO:0007669"/>
    <property type="project" value="UniProtKB-EC"/>
</dbReference>
<dbReference type="GO" id="GO:0043590">
    <property type="term" value="C:bacterial nucleoid"/>
    <property type="evidence" value="ECO:0007669"/>
    <property type="project" value="TreeGrafter"/>
</dbReference>
<dbReference type="InterPro" id="IPR004589">
    <property type="entry name" value="DNA_helicase_ATP-dep_RecQ"/>
</dbReference>